<protein>
    <submittedName>
        <fullName evidence="2">Uncharacterized protein</fullName>
    </submittedName>
</protein>
<name>A0A4C1X1R9_EUMVA</name>
<dbReference type="EMBL" id="BGZK01000688">
    <property type="protein sequence ID" value="GBP56255.1"/>
    <property type="molecule type" value="Genomic_DNA"/>
</dbReference>
<keyword evidence="3" id="KW-1185">Reference proteome</keyword>
<evidence type="ECO:0000313" key="3">
    <source>
        <dbReference type="Proteomes" id="UP000299102"/>
    </source>
</evidence>
<sequence>MSSHSSIWRGSAPGRRPGAAFATSAPPPRARTPALDSAGCITCAHAMHTHPIPFLAYVYDTGCDFSWRCGHPQSVRPLRPSSAAYRAKGIHTNVISLSVFGITKLQAGSVSRPAVRLRSRNLVTAKRYDVLPETKNEIVSETHVDYLRHNVQSRALGTKERITFNILNIKRAERVSVQFVFVTLCPYRSRSVLPKFESLPTDGAARALAAVSRKALYCRAASNSANQCFTSVLNS</sequence>
<dbReference type="Proteomes" id="UP000299102">
    <property type="component" value="Unassembled WGS sequence"/>
</dbReference>
<accession>A0A4C1X1R9</accession>
<reference evidence="2 3" key="1">
    <citation type="journal article" date="2019" name="Commun. Biol.">
        <title>The bagworm genome reveals a unique fibroin gene that provides high tensile strength.</title>
        <authorList>
            <person name="Kono N."/>
            <person name="Nakamura H."/>
            <person name="Ohtoshi R."/>
            <person name="Tomita M."/>
            <person name="Numata K."/>
            <person name="Arakawa K."/>
        </authorList>
    </citation>
    <scope>NUCLEOTIDE SEQUENCE [LARGE SCALE GENOMIC DNA]</scope>
</reference>
<evidence type="ECO:0000313" key="2">
    <source>
        <dbReference type="EMBL" id="GBP56255.1"/>
    </source>
</evidence>
<proteinExistence type="predicted"/>
<comment type="caution">
    <text evidence="2">The sequence shown here is derived from an EMBL/GenBank/DDBJ whole genome shotgun (WGS) entry which is preliminary data.</text>
</comment>
<gene>
    <name evidence="2" type="ORF">EVAR_37330_1</name>
</gene>
<feature type="region of interest" description="Disordered" evidence="1">
    <location>
        <begin position="1"/>
        <end position="30"/>
    </location>
</feature>
<organism evidence="2 3">
    <name type="scientific">Eumeta variegata</name>
    <name type="common">Bagworm moth</name>
    <name type="synonym">Eumeta japonica</name>
    <dbReference type="NCBI Taxonomy" id="151549"/>
    <lineage>
        <taxon>Eukaryota</taxon>
        <taxon>Metazoa</taxon>
        <taxon>Ecdysozoa</taxon>
        <taxon>Arthropoda</taxon>
        <taxon>Hexapoda</taxon>
        <taxon>Insecta</taxon>
        <taxon>Pterygota</taxon>
        <taxon>Neoptera</taxon>
        <taxon>Endopterygota</taxon>
        <taxon>Lepidoptera</taxon>
        <taxon>Glossata</taxon>
        <taxon>Ditrysia</taxon>
        <taxon>Tineoidea</taxon>
        <taxon>Psychidae</taxon>
        <taxon>Oiketicinae</taxon>
        <taxon>Eumeta</taxon>
    </lineage>
</organism>
<evidence type="ECO:0000256" key="1">
    <source>
        <dbReference type="SAM" id="MobiDB-lite"/>
    </source>
</evidence>
<dbReference type="AlphaFoldDB" id="A0A4C1X1R9"/>